<dbReference type="GO" id="GO:0005524">
    <property type="term" value="F:ATP binding"/>
    <property type="evidence" value="ECO:0007669"/>
    <property type="project" value="UniProtKB-KW"/>
</dbReference>
<feature type="region of interest" description="Disordered" evidence="6">
    <location>
        <begin position="1"/>
        <end position="33"/>
    </location>
</feature>
<feature type="domain" description="Aminoglycoside phosphotransferase" evidence="7">
    <location>
        <begin position="69"/>
        <end position="336"/>
    </location>
</feature>
<sequence length="457" mass="51391">MTTPQVSPKTVPDDLDVETSPRTSGIDSADHTAEQMRRDKLAYDLKIKTDLRRFLEEHHGLTNFDVDYLSGGTANYVYRVTERGSGVTRIFKHAARQLRSSKETFELSPERLDFEADMLMMLMKRSEDESECHCRTVEAFDASTIEKTHVHTARFKSYDRDIKLLCIEDGGDRNLKDAYKDLSLAELQEIGAELGKWLAKLHGTTPLSYVSGDDEKRNNSVGVAIASYTYKRLLGTLDHYCDNLETGNLSNETLAEHMKPYDDTRRRAERLSKRAGDLVDNRMTKMRESVCHGDFWPGNIMLRSNISTKGPSHGLTVLDWELTRIGNSATDIGQFAAEATILDLLNGNSYQSGLCAAFIRAYFKTSAVGVGSKETIYAWMTQIAIHYAVHLIVWPPDAIHWAPKEEAPNFCIHGLTVLKDALSQTPDIRTWGLFAGLDGLEEIAKEFPDKRGKNADE</sequence>
<evidence type="ECO:0000313" key="9">
    <source>
        <dbReference type="Proteomes" id="UP001140510"/>
    </source>
</evidence>
<gene>
    <name evidence="8" type="ORF">N0V91_004004</name>
</gene>
<comment type="caution">
    <text evidence="8">The sequence shown here is derived from an EMBL/GenBank/DDBJ whole genome shotgun (WGS) entry which is preliminary data.</text>
</comment>
<dbReference type="AlphaFoldDB" id="A0A9W9D9R9"/>
<protein>
    <recommendedName>
        <fullName evidence="7">Aminoglycoside phosphotransferase domain-containing protein</fullName>
    </recommendedName>
</protein>
<organism evidence="8 9">
    <name type="scientific">Didymella pomorum</name>
    <dbReference type="NCBI Taxonomy" id="749634"/>
    <lineage>
        <taxon>Eukaryota</taxon>
        <taxon>Fungi</taxon>
        <taxon>Dikarya</taxon>
        <taxon>Ascomycota</taxon>
        <taxon>Pezizomycotina</taxon>
        <taxon>Dothideomycetes</taxon>
        <taxon>Pleosporomycetidae</taxon>
        <taxon>Pleosporales</taxon>
        <taxon>Pleosporineae</taxon>
        <taxon>Didymellaceae</taxon>
        <taxon>Didymella</taxon>
    </lineage>
</organism>
<dbReference type="InterPro" id="IPR002575">
    <property type="entry name" value="Aminoglycoside_PTrfase"/>
</dbReference>
<dbReference type="Pfam" id="PF01636">
    <property type="entry name" value="APH"/>
    <property type="match status" value="1"/>
</dbReference>
<dbReference type="PANTHER" id="PTHR34273">
    <property type="entry name" value="METHYLTHIORIBOSE KINASE"/>
    <property type="match status" value="1"/>
</dbReference>
<dbReference type="EMBL" id="JAPEVA010000021">
    <property type="protein sequence ID" value="KAJ4407420.1"/>
    <property type="molecule type" value="Genomic_DNA"/>
</dbReference>
<keyword evidence="5" id="KW-0067">ATP-binding</keyword>
<evidence type="ECO:0000256" key="1">
    <source>
        <dbReference type="ARBA" id="ARBA00010165"/>
    </source>
</evidence>
<dbReference type="Gene3D" id="3.90.1200.10">
    <property type="match status" value="1"/>
</dbReference>
<name>A0A9W9D9R9_9PLEO</name>
<dbReference type="SUPFAM" id="SSF56112">
    <property type="entry name" value="Protein kinase-like (PK-like)"/>
    <property type="match status" value="1"/>
</dbReference>
<evidence type="ECO:0000313" key="8">
    <source>
        <dbReference type="EMBL" id="KAJ4407420.1"/>
    </source>
</evidence>
<dbReference type="GO" id="GO:0016301">
    <property type="term" value="F:kinase activity"/>
    <property type="evidence" value="ECO:0007669"/>
    <property type="project" value="UniProtKB-KW"/>
</dbReference>
<keyword evidence="2" id="KW-0808">Transferase</keyword>
<accession>A0A9W9D9R9</accession>
<evidence type="ECO:0000256" key="6">
    <source>
        <dbReference type="SAM" id="MobiDB-lite"/>
    </source>
</evidence>
<keyword evidence="4" id="KW-0418">Kinase</keyword>
<dbReference type="OrthoDB" id="25129at2759"/>
<evidence type="ECO:0000256" key="5">
    <source>
        <dbReference type="ARBA" id="ARBA00022840"/>
    </source>
</evidence>
<reference evidence="8" key="1">
    <citation type="submission" date="2022-10" db="EMBL/GenBank/DDBJ databases">
        <title>Tapping the CABI collections for fungal endophytes: first genome assemblies for Collariella, Neodidymelliopsis, Ascochyta clinopodiicola, Didymella pomorum, Didymosphaeria variabile, Neocosmospora piperis and Neocucurbitaria cava.</title>
        <authorList>
            <person name="Hill R."/>
        </authorList>
    </citation>
    <scope>NUCLEOTIDE SEQUENCE</scope>
    <source>
        <strain evidence="8">IMI 355091</strain>
    </source>
</reference>
<evidence type="ECO:0000259" key="7">
    <source>
        <dbReference type="Pfam" id="PF01636"/>
    </source>
</evidence>
<evidence type="ECO:0000256" key="2">
    <source>
        <dbReference type="ARBA" id="ARBA00022679"/>
    </source>
</evidence>
<evidence type="ECO:0000256" key="4">
    <source>
        <dbReference type="ARBA" id="ARBA00022777"/>
    </source>
</evidence>
<comment type="similarity">
    <text evidence="1">Belongs to the methylthioribose kinase family.</text>
</comment>
<dbReference type="InterPro" id="IPR011009">
    <property type="entry name" value="Kinase-like_dom_sf"/>
</dbReference>
<dbReference type="PANTHER" id="PTHR34273:SF2">
    <property type="entry name" value="METHYLTHIORIBOSE KINASE"/>
    <property type="match status" value="1"/>
</dbReference>
<dbReference type="Proteomes" id="UP001140510">
    <property type="component" value="Unassembled WGS sequence"/>
</dbReference>
<evidence type="ECO:0000256" key="3">
    <source>
        <dbReference type="ARBA" id="ARBA00022741"/>
    </source>
</evidence>
<proteinExistence type="inferred from homology"/>
<dbReference type="Gene3D" id="3.30.200.20">
    <property type="entry name" value="Phosphorylase Kinase, domain 1"/>
    <property type="match status" value="1"/>
</dbReference>
<keyword evidence="3" id="KW-0547">Nucleotide-binding</keyword>
<keyword evidence="9" id="KW-1185">Reference proteome</keyword>